<feature type="domain" description="Solute-binding protein family 5" evidence="5">
    <location>
        <begin position="94"/>
        <end position="455"/>
    </location>
</feature>
<dbReference type="EMBL" id="FOCI01000005">
    <property type="protein sequence ID" value="SEM86047.1"/>
    <property type="molecule type" value="Genomic_DNA"/>
</dbReference>
<dbReference type="PIRSF" id="PIRSF002741">
    <property type="entry name" value="MppA"/>
    <property type="match status" value="1"/>
</dbReference>
<evidence type="ECO:0000256" key="3">
    <source>
        <dbReference type="ARBA" id="ARBA00022448"/>
    </source>
</evidence>
<dbReference type="RefSeq" id="WP_089900193.1">
    <property type="nucleotide sequence ID" value="NZ_FOCI01000005.1"/>
</dbReference>
<dbReference type="PANTHER" id="PTHR30290">
    <property type="entry name" value="PERIPLASMIC BINDING COMPONENT OF ABC TRANSPORTER"/>
    <property type="match status" value="1"/>
</dbReference>
<dbReference type="Pfam" id="PF00496">
    <property type="entry name" value="SBP_bac_5"/>
    <property type="match status" value="1"/>
</dbReference>
<dbReference type="InterPro" id="IPR030678">
    <property type="entry name" value="Peptide/Ni-bd"/>
</dbReference>
<dbReference type="GO" id="GO:1904680">
    <property type="term" value="F:peptide transmembrane transporter activity"/>
    <property type="evidence" value="ECO:0007669"/>
    <property type="project" value="TreeGrafter"/>
</dbReference>
<name>A0A1H8BW01_9RHOB</name>
<dbReference type="InterPro" id="IPR039424">
    <property type="entry name" value="SBP_5"/>
</dbReference>
<dbReference type="STRING" id="245187.SAMN04488003_105163"/>
<evidence type="ECO:0000313" key="7">
    <source>
        <dbReference type="Proteomes" id="UP000199585"/>
    </source>
</evidence>
<comment type="similarity">
    <text evidence="2">Belongs to the bacterial solute-binding protein 5 family.</text>
</comment>
<dbReference type="Proteomes" id="UP000199585">
    <property type="component" value="Unassembled WGS sequence"/>
</dbReference>
<reference evidence="6 7" key="1">
    <citation type="submission" date="2016-10" db="EMBL/GenBank/DDBJ databases">
        <authorList>
            <person name="de Groot N.N."/>
        </authorList>
    </citation>
    <scope>NUCLEOTIDE SEQUENCE [LARGE SCALE GENOMIC DNA]</scope>
    <source>
        <strain evidence="6 7">DSM 16213</strain>
    </source>
</reference>
<dbReference type="GO" id="GO:0015833">
    <property type="term" value="P:peptide transport"/>
    <property type="evidence" value="ECO:0007669"/>
    <property type="project" value="TreeGrafter"/>
</dbReference>
<dbReference type="InterPro" id="IPR006311">
    <property type="entry name" value="TAT_signal"/>
</dbReference>
<dbReference type="Gene3D" id="3.40.190.10">
    <property type="entry name" value="Periplasmic binding protein-like II"/>
    <property type="match status" value="1"/>
</dbReference>
<dbReference type="SUPFAM" id="SSF53850">
    <property type="entry name" value="Periplasmic binding protein-like II"/>
    <property type="match status" value="1"/>
</dbReference>
<evidence type="ECO:0000256" key="4">
    <source>
        <dbReference type="ARBA" id="ARBA00022729"/>
    </source>
</evidence>
<sequence>MHDHKAILAQHVAVRLGRRSVLKGMGAGLFAATAGAALPATAQVAQSGHLRVGAITPIDTLDPHFTFRLGSVQIISNICNGLLKVVYDGTTVSFEPDLAATWELEDDRTHAFTLHPNVMFHDGTPCDAEAVRFNLMRVKSGTPASPHGWKLEKLEEVEIIDAVTFKLHFSEPYAFLPVALTGSIGRAGTIVSPTAVETFGEEFGRNPVGTGPFKFVSWEQNNSIELVANEDYFMEGLPKLERVSFMLIDEPSTALAALISGQIDAMNDCPMQLTQQVMAMPNLTMYGRVEGNYTYVGMNTQRAPFDDVNLRRAVAYAIDRNAVLQQAYFGLAKQAFSPISPPMSGFYDENIADSGRGQFYDLEKAKEFRALAANQEVIEVTYLMTENPPAGTRVAQIVAPLLAEIGIKVNLELLENAAWTQRLQDRDFEMVDFFWTADLDPDETLFPEFRTDGAWNYWGWSNAEFDSLCTQAQVVLDVAERSRLYNQAEDIMLAEAPIAMLAHFPLYKVFSNRVQGFNYVPCDLMNLDTVSFT</sequence>
<keyword evidence="3" id="KW-0813">Transport</keyword>
<protein>
    <submittedName>
        <fullName evidence="6">Peptide/nickel transport system substrate-binding protein</fullName>
    </submittedName>
</protein>
<dbReference type="CDD" id="cd00995">
    <property type="entry name" value="PBP2_NikA_DppA_OppA_like"/>
    <property type="match status" value="1"/>
</dbReference>
<organism evidence="6 7">
    <name type="scientific">Loktanella fryxellensis</name>
    <dbReference type="NCBI Taxonomy" id="245187"/>
    <lineage>
        <taxon>Bacteria</taxon>
        <taxon>Pseudomonadati</taxon>
        <taxon>Pseudomonadota</taxon>
        <taxon>Alphaproteobacteria</taxon>
        <taxon>Rhodobacterales</taxon>
        <taxon>Roseobacteraceae</taxon>
        <taxon>Loktanella</taxon>
    </lineage>
</organism>
<dbReference type="Gene3D" id="3.10.105.10">
    <property type="entry name" value="Dipeptide-binding Protein, Domain 3"/>
    <property type="match status" value="1"/>
</dbReference>
<evidence type="ECO:0000313" key="6">
    <source>
        <dbReference type="EMBL" id="SEM86047.1"/>
    </source>
</evidence>
<dbReference type="AlphaFoldDB" id="A0A1H8BW01"/>
<dbReference type="Gene3D" id="3.90.76.10">
    <property type="entry name" value="Dipeptide-binding Protein, Domain 1"/>
    <property type="match status" value="1"/>
</dbReference>
<dbReference type="OrthoDB" id="9803988at2"/>
<proteinExistence type="inferred from homology"/>
<evidence type="ECO:0000259" key="5">
    <source>
        <dbReference type="Pfam" id="PF00496"/>
    </source>
</evidence>
<comment type="subcellular location">
    <subcellularLocation>
        <location evidence="1">Periplasm</location>
    </subcellularLocation>
</comment>
<gene>
    <name evidence="6" type="ORF">SAMN04488003_105163</name>
</gene>
<keyword evidence="7" id="KW-1185">Reference proteome</keyword>
<dbReference type="GO" id="GO:0043190">
    <property type="term" value="C:ATP-binding cassette (ABC) transporter complex"/>
    <property type="evidence" value="ECO:0007669"/>
    <property type="project" value="InterPro"/>
</dbReference>
<dbReference type="GO" id="GO:0030288">
    <property type="term" value="C:outer membrane-bounded periplasmic space"/>
    <property type="evidence" value="ECO:0007669"/>
    <property type="project" value="UniProtKB-ARBA"/>
</dbReference>
<evidence type="ECO:0000256" key="1">
    <source>
        <dbReference type="ARBA" id="ARBA00004418"/>
    </source>
</evidence>
<evidence type="ECO:0000256" key="2">
    <source>
        <dbReference type="ARBA" id="ARBA00005695"/>
    </source>
</evidence>
<dbReference type="InterPro" id="IPR000914">
    <property type="entry name" value="SBP_5_dom"/>
</dbReference>
<keyword evidence="4" id="KW-0732">Signal</keyword>
<accession>A0A1H8BW01</accession>
<dbReference type="PROSITE" id="PS51318">
    <property type="entry name" value="TAT"/>
    <property type="match status" value="1"/>
</dbReference>
<dbReference type="PANTHER" id="PTHR30290:SF9">
    <property type="entry name" value="OLIGOPEPTIDE-BINDING PROTEIN APPA"/>
    <property type="match status" value="1"/>
</dbReference>